<dbReference type="Proteomes" id="UP000242715">
    <property type="component" value="Unassembled WGS sequence"/>
</dbReference>
<evidence type="ECO:0000313" key="2">
    <source>
        <dbReference type="Proteomes" id="UP000242715"/>
    </source>
</evidence>
<proteinExistence type="predicted"/>
<protein>
    <recommendedName>
        <fullName evidence="3">J domain-containing protein</fullName>
    </recommendedName>
</protein>
<gene>
    <name evidence="1" type="ORF">TSUD_180780</name>
</gene>
<dbReference type="SUPFAM" id="SSF46565">
    <property type="entry name" value="Chaperone J-domain"/>
    <property type="match status" value="1"/>
</dbReference>
<dbReference type="EMBL" id="DF974203">
    <property type="protein sequence ID" value="GAU46345.1"/>
    <property type="molecule type" value="Genomic_DNA"/>
</dbReference>
<accession>A0A2Z6PBX0</accession>
<name>A0A2Z6PBX0_TRISU</name>
<sequence length="202" mass="22941">MAVTLFGNTSATQRGICSQVIARSNTMAKFPSSHDNVTSRVNFMAAPSSTFSARDSLRFKTNAFRTLHRRRGSRFIVRASKDYYTVLGVSKNSTKSEIKTDATKWSEAIQSSEAQSRSERLKLFRDSEEFRSSRMFRGLQEFRGCLIVMSHSEDEYVQKLNCEGLSEANLSKTNQTPSYQRFIRSKGIRSHQRATSTTTYQA</sequence>
<dbReference type="OrthoDB" id="10256793at2759"/>
<evidence type="ECO:0000313" key="1">
    <source>
        <dbReference type="EMBL" id="GAU46345.1"/>
    </source>
</evidence>
<dbReference type="AlphaFoldDB" id="A0A2Z6PBX0"/>
<organism evidence="1 2">
    <name type="scientific">Trifolium subterraneum</name>
    <name type="common">Subterranean clover</name>
    <dbReference type="NCBI Taxonomy" id="3900"/>
    <lineage>
        <taxon>Eukaryota</taxon>
        <taxon>Viridiplantae</taxon>
        <taxon>Streptophyta</taxon>
        <taxon>Embryophyta</taxon>
        <taxon>Tracheophyta</taxon>
        <taxon>Spermatophyta</taxon>
        <taxon>Magnoliopsida</taxon>
        <taxon>eudicotyledons</taxon>
        <taxon>Gunneridae</taxon>
        <taxon>Pentapetalae</taxon>
        <taxon>rosids</taxon>
        <taxon>fabids</taxon>
        <taxon>Fabales</taxon>
        <taxon>Fabaceae</taxon>
        <taxon>Papilionoideae</taxon>
        <taxon>50 kb inversion clade</taxon>
        <taxon>NPAAA clade</taxon>
        <taxon>Hologalegina</taxon>
        <taxon>IRL clade</taxon>
        <taxon>Trifolieae</taxon>
        <taxon>Trifolium</taxon>
    </lineage>
</organism>
<evidence type="ECO:0008006" key="3">
    <source>
        <dbReference type="Google" id="ProtNLM"/>
    </source>
</evidence>
<reference evidence="2" key="1">
    <citation type="journal article" date="2017" name="Front. Plant Sci.">
        <title>Climate Clever Clovers: New Paradigm to Reduce the Environmental Footprint of Ruminants by Breeding Low Methanogenic Forages Utilizing Haplotype Variation.</title>
        <authorList>
            <person name="Kaur P."/>
            <person name="Appels R."/>
            <person name="Bayer P.E."/>
            <person name="Keeble-Gagnere G."/>
            <person name="Wang J."/>
            <person name="Hirakawa H."/>
            <person name="Shirasawa K."/>
            <person name="Vercoe P."/>
            <person name="Stefanova K."/>
            <person name="Durmic Z."/>
            <person name="Nichols P."/>
            <person name="Revell C."/>
            <person name="Isobe S.N."/>
            <person name="Edwards D."/>
            <person name="Erskine W."/>
        </authorList>
    </citation>
    <scope>NUCLEOTIDE SEQUENCE [LARGE SCALE GENOMIC DNA]</scope>
    <source>
        <strain evidence="2">cv. Daliak</strain>
    </source>
</reference>
<dbReference type="InterPro" id="IPR036869">
    <property type="entry name" value="J_dom_sf"/>
</dbReference>
<keyword evidence="2" id="KW-1185">Reference proteome</keyword>